<accession>A0A438DGV5</accession>
<proteinExistence type="predicted"/>
<organism evidence="1 2">
    <name type="scientific">Vitis vinifera</name>
    <name type="common">Grape</name>
    <dbReference type="NCBI Taxonomy" id="29760"/>
    <lineage>
        <taxon>Eukaryota</taxon>
        <taxon>Viridiplantae</taxon>
        <taxon>Streptophyta</taxon>
        <taxon>Embryophyta</taxon>
        <taxon>Tracheophyta</taxon>
        <taxon>Spermatophyta</taxon>
        <taxon>Magnoliopsida</taxon>
        <taxon>eudicotyledons</taxon>
        <taxon>Gunneridae</taxon>
        <taxon>Pentapetalae</taxon>
        <taxon>rosids</taxon>
        <taxon>Vitales</taxon>
        <taxon>Vitaceae</taxon>
        <taxon>Viteae</taxon>
        <taxon>Vitis</taxon>
    </lineage>
</organism>
<evidence type="ECO:0000313" key="2">
    <source>
        <dbReference type="Proteomes" id="UP000288805"/>
    </source>
</evidence>
<dbReference type="EMBL" id="QGNW01001630">
    <property type="protein sequence ID" value="RVW34678.1"/>
    <property type="molecule type" value="Genomic_DNA"/>
</dbReference>
<name>A0A438DGV5_VITVI</name>
<dbReference type="AlphaFoldDB" id="A0A438DGV5"/>
<protein>
    <recommendedName>
        <fullName evidence="3">Reverse transcriptase Ty1/copia-type domain-containing protein</fullName>
    </recommendedName>
</protein>
<evidence type="ECO:0008006" key="3">
    <source>
        <dbReference type="Google" id="ProtNLM"/>
    </source>
</evidence>
<sequence>MGLVCYTFQLEPKNVKEALGNESWTTAFQEELNQFTRNDVWYLVPWPKDKNVIAPKGFEDPKFPNHVYRLKKALYGLKQALKAWSNDELLVAQIYIDDIVYGVTSGDLAHSFAKEMKLDLR</sequence>
<comment type="caution">
    <text evidence="1">The sequence shown here is derived from an EMBL/GenBank/DDBJ whole genome shotgun (WGS) entry which is preliminary data.</text>
</comment>
<gene>
    <name evidence="1" type="ORF">CK203_108904</name>
</gene>
<dbReference type="Proteomes" id="UP000288805">
    <property type="component" value="Unassembled WGS sequence"/>
</dbReference>
<evidence type="ECO:0000313" key="1">
    <source>
        <dbReference type="EMBL" id="RVW34678.1"/>
    </source>
</evidence>
<reference evidence="1 2" key="1">
    <citation type="journal article" date="2018" name="PLoS Genet.">
        <title>Population sequencing reveals clonal diversity and ancestral inbreeding in the grapevine cultivar Chardonnay.</title>
        <authorList>
            <person name="Roach M.J."/>
            <person name="Johnson D.L."/>
            <person name="Bohlmann J."/>
            <person name="van Vuuren H.J."/>
            <person name="Jones S.J."/>
            <person name="Pretorius I.S."/>
            <person name="Schmidt S.A."/>
            <person name="Borneman A.R."/>
        </authorList>
    </citation>
    <scope>NUCLEOTIDE SEQUENCE [LARGE SCALE GENOMIC DNA]</scope>
    <source>
        <strain evidence="2">cv. Chardonnay</strain>
        <tissue evidence="1">Leaf</tissue>
    </source>
</reference>